<dbReference type="Pfam" id="PF01497">
    <property type="entry name" value="Peripla_BP_2"/>
    <property type="match status" value="1"/>
</dbReference>
<dbReference type="Gene3D" id="3.40.50.1980">
    <property type="entry name" value="Nitrogenase molybdenum iron protein domain"/>
    <property type="match status" value="2"/>
</dbReference>
<comment type="similarity">
    <text evidence="2">Belongs to the bacterial solute-binding protein 8 family.</text>
</comment>
<feature type="domain" description="Fe/B12 periplasmic-binding" evidence="6">
    <location>
        <begin position="77"/>
        <end position="359"/>
    </location>
</feature>
<evidence type="ECO:0000256" key="2">
    <source>
        <dbReference type="ARBA" id="ARBA00008814"/>
    </source>
</evidence>
<dbReference type="InterPro" id="IPR002491">
    <property type="entry name" value="ABC_transptr_periplasmic_BD"/>
</dbReference>
<dbReference type="PANTHER" id="PTHR30532">
    <property type="entry name" value="IRON III DICITRATE-BINDING PERIPLASMIC PROTEIN"/>
    <property type="match status" value="1"/>
</dbReference>
<dbReference type="PROSITE" id="PS51257">
    <property type="entry name" value="PROKAR_LIPOPROTEIN"/>
    <property type="match status" value="1"/>
</dbReference>
<proteinExistence type="inferred from homology"/>
<keyword evidence="3" id="KW-0813">Transport</keyword>
<evidence type="ECO:0000259" key="6">
    <source>
        <dbReference type="PROSITE" id="PS50983"/>
    </source>
</evidence>
<evidence type="ECO:0000256" key="3">
    <source>
        <dbReference type="ARBA" id="ARBA00022448"/>
    </source>
</evidence>
<evidence type="ECO:0000313" key="7">
    <source>
        <dbReference type="EMBL" id="SEE76358.1"/>
    </source>
</evidence>
<name>A0A1H5LJK5_9MICC</name>
<reference evidence="7 8" key="1">
    <citation type="submission" date="2016-10" db="EMBL/GenBank/DDBJ databases">
        <authorList>
            <person name="de Groot N.N."/>
        </authorList>
    </citation>
    <scope>NUCLEOTIDE SEQUENCE [LARGE SCALE GENOMIC DNA]</scope>
    <source>
        <strain evidence="7 8">DSM 22274</strain>
    </source>
</reference>
<dbReference type="GO" id="GO:1901678">
    <property type="term" value="P:iron coordination entity transport"/>
    <property type="evidence" value="ECO:0007669"/>
    <property type="project" value="UniProtKB-ARBA"/>
</dbReference>
<protein>
    <submittedName>
        <fullName evidence="7">Iron complex transport system substrate-binding protein</fullName>
    </submittedName>
</protein>
<comment type="subcellular location">
    <subcellularLocation>
        <location evidence="1">Cell envelope</location>
    </subcellularLocation>
</comment>
<evidence type="ECO:0000256" key="4">
    <source>
        <dbReference type="ARBA" id="ARBA00022729"/>
    </source>
</evidence>
<sequence length="363" mass="38636">MNKNPRTARRSANLTLVVASILALGLTLTGCNTATKASSESTASTAPASKVPVEAGAYPTTIAHAFGKAVIDKEPERVLTIGISSEDTVIALGVVPVAVPDETWAGDAEGYLPWFREAVADLGAEMPVTLNASDTGELDYEQILDLAPDLILAPYSDINDAAYKRLESIATTVAYANEPFGITSWQEQARIVGQALGRPAATETLIEGAETKLADAAAAHPEFKGKTFAYGMALNEGSTELGFYDKKDGRVTFTEQLGLTMDPDVAEISANRPKDLWYGAVSLEKLDTVTPDIFIAWGDDQATVDRSLANPLLAQWAPLKSGGDIWITDKELARATTSVSIISMGWALDRYVPLLADAIANTK</sequence>
<evidence type="ECO:0000256" key="5">
    <source>
        <dbReference type="SAM" id="SignalP"/>
    </source>
</evidence>
<dbReference type="GO" id="GO:0030288">
    <property type="term" value="C:outer membrane-bounded periplasmic space"/>
    <property type="evidence" value="ECO:0007669"/>
    <property type="project" value="TreeGrafter"/>
</dbReference>
<dbReference type="RefSeq" id="WP_074711809.1">
    <property type="nucleotide sequence ID" value="NZ_FNTV01000001.1"/>
</dbReference>
<feature type="signal peptide" evidence="5">
    <location>
        <begin position="1"/>
        <end position="34"/>
    </location>
</feature>
<gene>
    <name evidence="7" type="ORF">SAMN04489740_2460</name>
</gene>
<organism evidence="7 8">
    <name type="scientific">Arthrobacter alpinus</name>
    <dbReference type="NCBI Taxonomy" id="656366"/>
    <lineage>
        <taxon>Bacteria</taxon>
        <taxon>Bacillati</taxon>
        <taxon>Actinomycetota</taxon>
        <taxon>Actinomycetes</taxon>
        <taxon>Micrococcales</taxon>
        <taxon>Micrococcaceae</taxon>
        <taxon>Arthrobacter</taxon>
    </lineage>
</organism>
<feature type="chain" id="PRO_5039120264" evidence="5">
    <location>
        <begin position="35"/>
        <end position="363"/>
    </location>
</feature>
<accession>A0A1H5LJK5</accession>
<evidence type="ECO:0000313" key="8">
    <source>
        <dbReference type="Proteomes" id="UP000182725"/>
    </source>
</evidence>
<dbReference type="AlphaFoldDB" id="A0A1H5LJK5"/>
<dbReference type="SUPFAM" id="SSF53807">
    <property type="entry name" value="Helical backbone' metal receptor"/>
    <property type="match status" value="1"/>
</dbReference>
<dbReference type="InterPro" id="IPR051313">
    <property type="entry name" value="Bact_iron-sidero_bind"/>
</dbReference>
<dbReference type="Proteomes" id="UP000182725">
    <property type="component" value="Unassembled WGS sequence"/>
</dbReference>
<evidence type="ECO:0000256" key="1">
    <source>
        <dbReference type="ARBA" id="ARBA00004196"/>
    </source>
</evidence>
<dbReference type="PANTHER" id="PTHR30532:SF24">
    <property type="entry name" value="FERRIC ENTEROBACTIN-BINDING PERIPLASMIC PROTEIN FEPB"/>
    <property type="match status" value="1"/>
</dbReference>
<dbReference type="EMBL" id="FNTV01000001">
    <property type="protein sequence ID" value="SEE76358.1"/>
    <property type="molecule type" value="Genomic_DNA"/>
</dbReference>
<keyword evidence="4 5" id="KW-0732">Signal</keyword>
<dbReference type="PROSITE" id="PS50983">
    <property type="entry name" value="FE_B12_PBP"/>
    <property type="match status" value="1"/>
</dbReference>